<sequence>MLGAKADYRLPTDCARRWVSCDRRDWCGRARGSEAHMVLVLRIVAEVQGALDSCAERQRQLERSLRVSRRLLQVWEPARTLAPEPETKEEAPTPACTPSAQDLRELELLTQALEKAVRVRKGPSKAGQRDRTPSLTSASNAAASGATTPTHSQPSSQAGSRASGARSTKGVQRATIPAKDHPKGRPLSRGDRTHMGTEFQATRSGPGLLDQQMAPSAVPRPTEPFTLKEKGLWAQLSAVQASDSTDATRAAKTQFLQKLQLAVSLLARKNRGFVALNLAGWEGATVAWQWYLSQPTSATEVSLTSLQSGCSSRRPSAAEVEAHAQSLRKACALLRLRMQKALSAAPTDWMQEYRCLLMLEGLQAIVGQCLHRIQALQTAVTGGPPGPCPVEKPTQASSPCGGKMDSSWSPELLLYSSTEELQTLATLKLRVAMLDQQIHLEKVLMAELLPLINTQEPGGPPWLALCRAAYSLLCEGGEHFLTVLQDDPAD</sequence>
<dbReference type="AlphaFoldDB" id="A0AAW0HJM3"/>
<feature type="region of interest" description="Disordered" evidence="1">
    <location>
        <begin position="115"/>
        <end position="219"/>
    </location>
</feature>
<dbReference type="PANTHER" id="PTHR14870">
    <property type="entry name" value="TUBULIN EPSILON AND DELTA COMPLEX PROTEIN 2"/>
    <property type="match status" value="1"/>
</dbReference>
<name>A0AAW0HJM3_MYOGA</name>
<comment type="caution">
    <text evidence="2">The sequence shown here is derived from an EMBL/GenBank/DDBJ whole genome shotgun (WGS) entry which is preliminary data.</text>
</comment>
<dbReference type="EMBL" id="JBBHLL010000483">
    <property type="protein sequence ID" value="KAK7801959.1"/>
    <property type="molecule type" value="Genomic_DNA"/>
</dbReference>
<gene>
    <name evidence="2" type="ORF">U0070_005946</name>
</gene>
<keyword evidence="3" id="KW-1185">Reference proteome</keyword>
<organism evidence="2 3">
    <name type="scientific">Myodes glareolus</name>
    <name type="common">Bank vole</name>
    <name type="synonym">Clethrionomys glareolus</name>
    <dbReference type="NCBI Taxonomy" id="447135"/>
    <lineage>
        <taxon>Eukaryota</taxon>
        <taxon>Metazoa</taxon>
        <taxon>Chordata</taxon>
        <taxon>Craniata</taxon>
        <taxon>Vertebrata</taxon>
        <taxon>Euteleostomi</taxon>
        <taxon>Mammalia</taxon>
        <taxon>Eutheria</taxon>
        <taxon>Euarchontoglires</taxon>
        <taxon>Glires</taxon>
        <taxon>Rodentia</taxon>
        <taxon>Myomorpha</taxon>
        <taxon>Muroidea</taxon>
        <taxon>Cricetidae</taxon>
        <taxon>Arvicolinae</taxon>
        <taxon>Myodes</taxon>
    </lineage>
</organism>
<accession>A0AAW0HJM3</accession>
<reference evidence="2 3" key="1">
    <citation type="journal article" date="2023" name="bioRxiv">
        <title>Conserved and derived expression patterns and positive selection on dental genes reveal complex evolutionary context of ever-growing rodent molars.</title>
        <authorList>
            <person name="Calamari Z.T."/>
            <person name="Song A."/>
            <person name="Cohen E."/>
            <person name="Akter M."/>
            <person name="Roy R.D."/>
            <person name="Hallikas O."/>
            <person name="Christensen M.M."/>
            <person name="Li P."/>
            <person name="Marangoni P."/>
            <person name="Jernvall J."/>
            <person name="Klein O.D."/>
        </authorList>
    </citation>
    <scope>NUCLEOTIDE SEQUENCE [LARGE SCALE GENOMIC DNA]</scope>
    <source>
        <strain evidence="2">V071</strain>
    </source>
</reference>
<evidence type="ECO:0008006" key="4">
    <source>
        <dbReference type="Google" id="ProtNLM"/>
    </source>
</evidence>
<evidence type="ECO:0000313" key="3">
    <source>
        <dbReference type="Proteomes" id="UP001488838"/>
    </source>
</evidence>
<feature type="compositionally biased region" description="Low complexity" evidence="1">
    <location>
        <begin position="133"/>
        <end position="167"/>
    </location>
</feature>
<dbReference type="Pfam" id="PF15764">
    <property type="entry name" value="DUF4693"/>
    <property type="match status" value="2"/>
</dbReference>
<evidence type="ECO:0000313" key="2">
    <source>
        <dbReference type="EMBL" id="KAK7801959.1"/>
    </source>
</evidence>
<dbReference type="Proteomes" id="UP001488838">
    <property type="component" value="Unassembled WGS sequence"/>
</dbReference>
<feature type="region of interest" description="Disordered" evidence="1">
    <location>
        <begin position="78"/>
        <end position="100"/>
    </location>
</feature>
<protein>
    <recommendedName>
        <fullName evidence="4">Tubulin epsilon and delta complex protein 2</fullName>
    </recommendedName>
</protein>
<feature type="compositionally biased region" description="Basic and acidic residues" evidence="1">
    <location>
        <begin position="178"/>
        <end position="195"/>
    </location>
</feature>
<dbReference type="PANTHER" id="PTHR14870:SF1">
    <property type="entry name" value="TUBULIN EPSILON AND DELTA COMPLEX PROTEIN 2"/>
    <property type="match status" value="1"/>
</dbReference>
<evidence type="ECO:0000256" key="1">
    <source>
        <dbReference type="SAM" id="MobiDB-lite"/>
    </source>
</evidence>
<proteinExistence type="predicted"/>
<dbReference type="InterPro" id="IPR031518">
    <property type="entry name" value="DUF4693"/>
</dbReference>